<gene>
    <name evidence="6" type="ordered locus">MCP_2725</name>
</gene>
<dbReference type="PANTHER" id="PTHR11228:SF7">
    <property type="entry name" value="PQQA PEPTIDE CYCLASE"/>
    <property type="match status" value="1"/>
</dbReference>
<dbReference type="InterPro" id="IPR050377">
    <property type="entry name" value="Radical_SAM_PqqE_MftC-like"/>
</dbReference>
<evidence type="ECO:0000256" key="1">
    <source>
        <dbReference type="ARBA" id="ARBA00022691"/>
    </source>
</evidence>
<protein>
    <recommendedName>
        <fullName evidence="5">Radical SAM core domain-containing protein</fullName>
    </recommendedName>
</protein>
<dbReference type="PROSITE" id="PS51918">
    <property type="entry name" value="RADICAL_SAM"/>
    <property type="match status" value="1"/>
</dbReference>
<name>D1Z275_METPS</name>
<dbReference type="Pfam" id="PF13186">
    <property type="entry name" value="SPASM"/>
    <property type="match status" value="1"/>
</dbReference>
<keyword evidence="2" id="KW-0479">Metal-binding</keyword>
<reference evidence="7" key="3">
    <citation type="journal article" date="2011" name="PLoS ONE">
        <title>Genome sequence of a mesophilic hydrogenotrophic methanogen Methanocella paludicola, the first cultivated representative of the order Methanocellales.</title>
        <authorList>
            <person name="Sakai S."/>
            <person name="Takaki Y."/>
            <person name="Shimamura S."/>
            <person name="Sekine M."/>
            <person name="Tajima T."/>
            <person name="Kosugi H."/>
            <person name="Ichikawa N."/>
            <person name="Tasumi E."/>
            <person name="Hiraki A.T."/>
            <person name="Shimizu A."/>
            <person name="Kato Y."/>
            <person name="Nishiko R."/>
            <person name="Mori K."/>
            <person name="Fujita N."/>
            <person name="Imachi H."/>
            <person name="Takai K."/>
        </authorList>
    </citation>
    <scope>NUCLEOTIDE SEQUENCE [LARGE SCALE GENOMIC DNA]</scope>
    <source>
        <strain evidence="7">DSM 17711 / JCM 13418 / NBRC 101707 / SANAE</strain>
    </source>
</reference>
<reference evidence="6 7" key="2">
    <citation type="journal article" date="2008" name="Int. J. Syst. Evol. Microbiol.">
        <title>Methanocella paludicola gen. nov., sp. nov., a methane-producing archaeon, the first isolate of the lineage 'Rice Cluster I', and proposal of the new archaeal order Methanocellales ord. nov.</title>
        <authorList>
            <person name="Sakai S."/>
            <person name="Imachi H."/>
            <person name="Hanada S."/>
            <person name="Ohashi A."/>
            <person name="Harada H."/>
            <person name="Kamagata Y."/>
        </authorList>
    </citation>
    <scope>NUCLEOTIDE SEQUENCE [LARGE SCALE GENOMIC DNA]</scope>
    <source>
        <strain evidence="7">DSM 17711 / JCM 13418 / NBRC 101707 / SANAE</strain>
    </source>
</reference>
<dbReference type="InterPro" id="IPR058240">
    <property type="entry name" value="rSAM_sf"/>
</dbReference>
<dbReference type="InterPro" id="IPR007197">
    <property type="entry name" value="rSAM"/>
</dbReference>
<dbReference type="Proteomes" id="UP000001882">
    <property type="component" value="Chromosome"/>
</dbReference>
<dbReference type="InParanoid" id="D1Z275"/>
<dbReference type="SFLD" id="SFLDS00029">
    <property type="entry name" value="Radical_SAM"/>
    <property type="match status" value="1"/>
</dbReference>
<dbReference type="eggNOG" id="arCOG00941">
    <property type="taxonomic scope" value="Archaea"/>
</dbReference>
<evidence type="ECO:0000256" key="2">
    <source>
        <dbReference type="ARBA" id="ARBA00022723"/>
    </source>
</evidence>
<proteinExistence type="predicted"/>
<dbReference type="SFLD" id="SFLDG01386">
    <property type="entry name" value="main_SPASM_domain-containing"/>
    <property type="match status" value="1"/>
</dbReference>
<dbReference type="GO" id="GO:0051536">
    <property type="term" value="F:iron-sulfur cluster binding"/>
    <property type="evidence" value="ECO:0007669"/>
    <property type="project" value="UniProtKB-KW"/>
</dbReference>
<dbReference type="SUPFAM" id="SSF102114">
    <property type="entry name" value="Radical SAM enzymes"/>
    <property type="match status" value="1"/>
</dbReference>
<feature type="domain" description="Radical SAM core" evidence="5">
    <location>
        <begin position="113"/>
        <end position="319"/>
    </location>
</feature>
<dbReference type="Pfam" id="PF04055">
    <property type="entry name" value="Radical_SAM"/>
    <property type="match status" value="1"/>
</dbReference>
<dbReference type="InterPro" id="IPR006638">
    <property type="entry name" value="Elp3/MiaA/NifB-like_rSAM"/>
</dbReference>
<dbReference type="CDD" id="cd01335">
    <property type="entry name" value="Radical_SAM"/>
    <property type="match status" value="1"/>
</dbReference>
<dbReference type="Gene3D" id="3.20.20.70">
    <property type="entry name" value="Aldolase class I"/>
    <property type="match status" value="1"/>
</dbReference>
<dbReference type="AlphaFoldDB" id="D1Z275"/>
<evidence type="ECO:0000259" key="5">
    <source>
        <dbReference type="PROSITE" id="PS51918"/>
    </source>
</evidence>
<dbReference type="GO" id="GO:0003824">
    <property type="term" value="F:catalytic activity"/>
    <property type="evidence" value="ECO:0007669"/>
    <property type="project" value="InterPro"/>
</dbReference>
<dbReference type="EMBL" id="AP011532">
    <property type="protein sequence ID" value="BAI62797.1"/>
    <property type="molecule type" value="Genomic_DNA"/>
</dbReference>
<evidence type="ECO:0000313" key="7">
    <source>
        <dbReference type="Proteomes" id="UP000001882"/>
    </source>
</evidence>
<dbReference type="SFLD" id="SFLDG01067">
    <property type="entry name" value="SPASM/twitch_domain_containing"/>
    <property type="match status" value="1"/>
</dbReference>
<dbReference type="InterPro" id="IPR013785">
    <property type="entry name" value="Aldolase_TIM"/>
</dbReference>
<accession>D1Z275</accession>
<evidence type="ECO:0000256" key="3">
    <source>
        <dbReference type="ARBA" id="ARBA00023004"/>
    </source>
</evidence>
<dbReference type="InterPro" id="IPR023885">
    <property type="entry name" value="4Fe4S-binding_SPASM_dom"/>
</dbReference>
<keyword evidence="3" id="KW-0408">Iron</keyword>
<dbReference type="GO" id="GO:0006783">
    <property type="term" value="P:heme biosynthetic process"/>
    <property type="evidence" value="ECO:0007669"/>
    <property type="project" value="TreeGrafter"/>
</dbReference>
<dbReference type="NCBIfam" id="TIGR04085">
    <property type="entry name" value="rSAM_more_4Fe4S"/>
    <property type="match status" value="1"/>
</dbReference>
<dbReference type="GO" id="GO:0046872">
    <property type="term" value="F:metal ion binding"/>
    <property type="evidence" value="ECO:0007669"/>
    <property type="project" value="UniProtKB-KW"/>
</dbReference>
<keyword evidence="1" id="KW-0949">S-adenosyl-L-methionine</keyword>
<reference evidence="6 7" key="1">
    <citation type="journal article" date="2007" name="Appl. Environ. Microbiol.">
        <title>Isolation of key methanogens for global methane emission from rice paddy fields: a novel isolate affiliated with the clone cluster rice cluster I.</title>
        <authorList>
            <person name="Sakai S."/>
            <person name="Imachi H."/>
            <person name="Sekiguchi Y."/>
            <person name="Ohashi A."/>
            <person name="Harada H."/>
            <person name="Kamagata Y."/>
        </authorList>
    </citation>
    <scope>NUCLEOTIDE SEQUENCE [LARGE SCALE GENOMIC DNA]</scope>
    <source>
        <strain evidence="7">DSM 17711 / JCM 13418 / NBRC 101707 / SANAE</strain>
    </source>
</reference>
<dbReference type="SMART" id="SM00729">
    <property type="entry name" value="Elp3"/>
    <property type="match status" value="1"/>
</dbReference>
<sequence length="422" mass="46959">MIKARIDNTRLHLRVENDGTGMLIINASQILYLDRIGVEYVKRYIRYSKKKPLVGSVRDAVVLQMMLKYKVGKKRAEQDYDRLQSIIWGVTEGNACPFTCFDVKLKEPQYGLMKSPIRIDLALTYRCNNNCSHCYAGGPRQTKELTTDEWKKVIKKAVEFDVPNVVFTGGESLLRDDLEELIAYAESLDIVTGLITNGRLLTKERVASLNKAGLDYVQITIESPDPAVHNKMCGASSFEDTVVGIKNCVRELYTTTNTTITRDNVGTINGLVPFLHSLGVRKFGINAVIRAGKGTEAEGLTPEELKGLLPDIINQSNALGMEFIWYTPTKYHKLNPIEMGLGIKSCSAARLTLAVEPDGSVLPCQSYFKPLGNALTDEFPKMWDADLAKQLRAHSFAPERCRSCIQFPMCGGGCPLDLQCGF</sequence>
<keyword evidence="7" id="KW-1185">Reference proteome</keyword>
<dbReference type="PANTHER" id="PTHR11228">
    <property type="entry name" value="RADICAL SAM DOMAIN PROTEIN"/>
    <property type="match status" value="1"/>
</dbReference>
<evidence type="ECO:0000313" key="6">
    <source>
        <dbReference type="EMBL" id="BAI62797.1"/>
    </source>
</evidence>
<dbReference type="KEGG" id="mpd:MCP_2725"/>
<keyword evidence="4" id="KW-0411">Iron-sulfur</keyword>
<dbReference type="OrthoDB" id="30736at2157"/>
<organism evidence="6 7">
    <name type="scientific">Methanocella paludicola (strain DSM 17711 / JCM 13418 / NBRC 101707 / SANAE)</name>
    <dbReference type="NCBI Taxonomy" id="304371"/>
    <lineage>
        <taxon>Archaea</taxon>
        <taxon>Methanobacteriati</taxon>
        <taxon>Methanobacteriota</taxon>
        <taxon>Stenosarchaea group</taxon>
        <taxon>Methanomicrobia</taxon>
        <taxon>Methanocellales</taxon>
        <taxon>Methanocellaceae</taxon>
        <taxon>Methanocella</taxon>
    </lineage>
</organism>
<dbReference type="STRING" id="304371.MCP_2725"/>
<evidence type="ECO:0000256" key="4">
    <source>
        <dbReference type="ARBA" id="ARBA00023014"/>
    </source>
</evidence>